<name>A0A6G1JS87_9PLEO</name>
<keyword evidence="1" id="KW-1133">Transmembrane helix</keyword>
<sequence>MGQPPHTNSEHTNRRFLTALIILTVLIVLTHYINGTTESLALTRGRRVQSHADPLSSRSSIFVKAMIHHGVFCNIIITARHLPKSESQTSAREISFAPRILPKSPMHRSCSDFLRLV</sequence>
<accession>A0A6G1JS87</accession>
<dbReference type="Proteomes" id="UP000799428">
    <property type="component" value="Unassembled WGS sequence"/>
</dbReference>
<keyword evidence="1" id="KW-0472">Membrane</keyword>
<proteinExistence type="predicted"/>
<reference evidence="2" key="1">
    <citation type="journal article" date="2020" name="Stud. Mycol.">
        <title>101 Dothideomycetes genomes: a test case for predicting lifestyles and emergence of pathogens.</title>
        <authorList>
            <person name="Haridas S."/>
            <person name="Albert R."/>
            <person name="Binder M."/>
            <person name="Bloem J."/>
            <person name="Labutti K."/>
            <person name="Salamov A."/>
            <person name="Andreopoulos B."/>
            <person name="Baker S."/>
            <person name="Barry K."/>
            <person name="Bills G."/>
            <person name="Bluhm B."/>
            <person name="Cannon C."/>
            <person name="Castanera R."/>
            <person name="Culley D."/>
            <person name="Daum C."/>
            <person name="Ezra D."/>
            <person name="Gonzalez J."/>
            <person name="Henrissat B."/>
            <person name="Kuo A."/>
            <person name="Liang C."/>
            <person name="Lipzen A."/>
            <person name="Lutzoni F."/>
            <person name="Magnuson J."/>
            <person name="Mondo S."/>
            <person name="Nolan M."/>
            <person name="Ohm R."/>
            <person name="Pangilinan J."/>
            <person name="Park H.-J."/>
            <person name="Ramirez L."/>
            <person name="Alfaro M."/>
            <person name="Sun H."/>
            <person name="Tritt A."/>
            <person name="Yoshinaga Y."/>
            <person name="Zwiers L.-H."/>
            <person name="Turgeon B."/>
            <person name="Goodwin S."/>
            <person name="Spatafora J."/>
            <person name="Crous P."/>
            <person name="Grigoriev I."/>
        </authorList>
    </citation>
    <scope>NUCLEOTIDE SEQUENCE</scope>
    <source>
        <strain evidence="2">CBS 279.74</strain>
    </source>
</reference>
<keyword evidence="1" id="KW-0812">Transmembrane</keyword>
<evidence type="ECO:0000313" key="3">
    <source>
        <dbReference type="Proteomes" id="UP000799428"/>
    </source>
</evidence>
<keyword evidence="3" id="KW-1185">Reference proteome</keyword>
<protein>
    <submittedName>
        <fullName evidence="2">Uncharacterized protein</fullName>
    </submittedName>
</protein>
<evidence type="ECO:0000313" key="2">
    <source>
        <dbReference type="EMBL" id="KAF2703142.1"/>
    </source>
</evidence>
<evidence type="ECO:0000256" key="1">
    <source>
        <dbReference type="SAM" id="Phobius"/>
    </source>
</evidence>
<feature type="transmembrane region" description="Helical" evidence="1">
    <location>
        <begin position="16"/>
        <end position="34"/>
    </location>
</feature>
<organism evidence="2 3">
    <name type="scientific">Pleomassaria siparia CBS 279.74</name>
    <dbReference type="NCBI Taxonomy" id="1314801"/>
    <lineage>
        <taxon>Eukaryota</taxon>
        <taxon>Fungi</taxon>
        <taxon>Dikarya</taxon>
        <taxon>Ascomycota</taxon>
        <taxon>Pezizomycotina</taxon>
        <taxon>Dothideomycetes</taxon>
        <taxon>Pleosporomycetidae</taxon>
        <taxon>Pleosporales</taxon>
        <taxon>Pleomassariaceae</taxon>
        <taxon>Pleomassaria</taxon>
    </lineage>
</organism>
<dbReference type="AlphaFoldDB" id="A0A6G1JS87"/>
<gene>
    <name evidence="2" type="ORF">K504DRAFT_184771</name>
</gene>
<dbReference type="EMBL" id="MU005789">
    <property type="protein sequence ID" value="KAF2703142.1"/>
    <property type="molecule type" value="Genomic_DNA"/>
</dbReference>